<dbReference type="PANTHER" id="PTHR14226:SF78">
    <property type="entry name" value="SLR0060 PROTEIN"/>
    <property type="match status" value="1"/>
</dbReference>
<dbReference type="AlphaFoldDB" id="A0A074JXJ9"/>
<dbReference type="eggNOG" id="COG1752">
    <property type="taxonomic scope" value="Bacteria"/>
</dbReference>
<keyword evidence="7" id="KW-1185">Reference proteome</keyword>
<dbReference type="PANTHER" id="PTHR14226">
    <property type="entry name" value="NEUROPATHY TARGET ESTERASE/SWISS CHEESE D.MELANOGASTER"/>
    <property type="match status" value="1"/>
</dbReference>
<keyword evidence="2 4" id="KW-0442">Lipid degradation</keyword>
<dbReference type="GO" id="GO:0016042">
    <property type="term" value="P:lipid catabolic process"/>
    <property type="evidence" value="ECO:0007669"/>
    <property type="project" value="UniProtKB-UniRule"/>
</dbReference>
<keyword evidence="3 4" id="KW-0443">Lipid metabolism</keyword>
<keyword evidence="1 4" id="KW-0378">Hydrolase</keyword>
<dbReference type="OrthoDB" id="9807112at2"/>
<evidence type="ECO:0000313" key="7">
    <source>
        <dbReference type="Proteomes" id="UP000027471"/>
    </source>
</evidence>
<dbReference type="InterPro" id="IPR050301">
    <property type="entry name" value="NTE"/>
</dbReference>
<feature type="domain" description="PNPLA" evidence="5">
    <location>
        <begin position="8"/>
        <end position="215"/>
    </location>
</feature>
<dbReference type="STRING" id="1353528.DT23_09805"/>
<proteinExistence type="predicted"/>
<dbReference type="Gene3D" id="3.40.1090.10">
    <property type="entry name" value="Cytosolic phospholipase A2 catalytic domain"/>
    <property type="match status" value="2"/>
</dbReference>
<dbReference type="Proteomes" id="UP000027471">
    <property type="component" value="Unassembled WGS sequence"/>
</dbReference>
<feature type="short sequence motif" description="GXGXXG" evidence="4">
    <location>
        <begin position="12"/>
        <end position="17"/>
    </location>
</feature>
<reference evidence="6 7" key="1">
    <citation type="journal article" date="2015" name="Antonie Van Leeuwenhoek">
        <title>Thioclava indica sp. nov., isolated from surface seawater of the Indian Ocean.</title>
        <authorList>
            <person name="Liu Y."/>
            <person name="Lai Q."/>
            <person name="Du J."/>
            <person name="Xu H."/>
            <person name="Jiang L."/>
            <person name="Shao Z."/>
        </authorList>
    </citation>
    <scope>NUCLEOTIDE SEQUENCE [LARGE SCALE GENOMIC DNA]</scope>
    <source>
        <strain evidence="6 7">DT23-4</strain>
    </source>
</reference>
<feature type="active site" description="Nucleophile" evidence="4">
    <location>
        <position position="42"/>
    </location>
</feature>
<dbReference type="GO" id="GO:0016787">
    <property type="term" value="F:hydrolase activity"/>
    <property type="evidence" value="ECO:0007669"/>
    <property type="project" value="UniProtKB-UniRule"/>
</dbReference>
<evidence type="ECO:0000256" key="4">
    <source>
        <dbReference type="PROSITE-ProRule" id="PRU01161"/>
    </source>
</evidence>
<dbReference type="InterPro" id="IPR016035">
    <property type="entry name" value="Acyl_Trfase/lysoPLipase"/>
</dbReference>
<dbReference type="SUPFAM" id="SSF52151">
    <property type="entry name" value="FabD/lysophospholipase-like"/>
    <property type="match status" value="1"/>
</dbReference>
<dbReference type="EMBL" id="AUNB01000009">
    <property type="protein sequence ID" value="KEO61189.1"/>
    <property type="molecule type" value="Genomic_DNA"/>
</dbReference>
<sequence>MKSKSVNLALQGGGAHGAFTWGVLDRLLDEDWLEFRAISGTSAGALNGAALKAGLVRNGRAGARAALDELWGQVSETADLRIKRYFPAQLPGTHALSRWFEAFTPAAFLDNVSRVFSPYDTGPFYVNPLRSVVEKFEYKHVCANAGPALYVAATNVRTGKVRVFEGDDITVDSILASACLPEVFRAVEIDDPKTGKREAYWDGGFTGNPPLFPLFSLDYPRDIVVVNVNPMVRDGVPKTPAQIEERINEISFNSSLLRELRAVDFVRRLLAEERMPADAMKDVLIHMIGDDSIMTELSAVSKIIPEWGQLKRLKAAGQAAAESWLDAHADKIGVTASTDLRALFD</sequence>
<feature type="short sequence motif" description="DGA/G" evidence="4">
    <location>
        <begin position="202"/>
        <end position="204"/>
    </location>
</feature>
<gene>
    <name evidence="6" type="ORF">DT23_09805</name>
</gene>
<evidence type="ECO:0000259" key="5">
    <source>
        <dbReference type="PROSITE" id="PS51635"/>
    </source>
</evidence>
<dbReference type="Pfam" id="PF01734">
    <property type="entry name" value="Patatin"/>
    <property type="match status" value="1"/>
</dbReference>
<evidence type="ECO:0000256" key="1">
    <source>
        <dbReference type="ARBA" id="ARBA00022801"/>
    </source>
</evidence>
<protein>
    <recommendedName>
        <fullName evidence="5">PNPLA domain-containing protein</fullName>
    </recommendedName>
</protein>
<feature type="active site" description="Proton acceptor" evidence="4">
    <location>
        <position position="202"/>
    </location>
</feature>
<accession>A0A074JXJ9</accession>
<evidence type="ECO:0000313" key="6">
    <source>
        <dbReference type="EMBL" id="KEO61189.1"/>
    </source>
</evidence>
<organism evidence="6 7">
    <name type="scientific">Thioclava indica</name>
    <dbReference type="NCBI Taxonomy" id="1353528"/>
    <lineage>
        <taxon>Bacteria</taxon>
        <taxon>Pseudomonadati</taxon>
        <taxon>Pseudomonadota</taxon>
        <taxon>Alphaproteobacteria</taxon>
        <taxon>Rhodobacterales</taxon>
        <taxon>Paracoccaceae</taxon>
        <taxon>Thioclava</taxon>
    </lineage>
</organism>
<evidence type="ECO:0000256" key="2">
    <source>
        <dbReference type="ARBA" id="ARBA00022963"/>
    </source>
</evidence>
<dbReference type="RefSeq" id="WP_038128072.1">
    <property type="nucleotide sequence ID" value="NZ_AUNB01000009.1"/>
</dbReference>
<feature type="short sequence motif" description="GXSXG" evidence="4">
    <location>
        <begin position="40"/>
        <end position="44"/>
    </location>
</feature>
<name>A0A074JXJ9_9RHOB</name>
<comment type="caution">
    <text evidence="6">The sequence shown here is derived from an EMBL/GenBank/DDBJ whole genome shotgun (WGS) entry which is preliminary data.</text>
</comment>
<dbReference type="InterPro" id="IPR002641">
    <property type="entry name" value="PNPLA_dom"/>
</dbReference>
<evidence type="ECO:0000256" key="3">
    <source>
        <dbReference type="ARBA" id="ARBA00023098"/>
    </source>
</evidence>
<dbReference type="PROSITE" id="PS51635">
    <property type="entry name" value="PNPLA"/>
    <property type="match status" value="1"/>
</dbReference>